<dbReference type="GO" id="GO:0060090">
    <property type="term" value="F:molecular adaptor activity"/>
    <property type="evidence" value="ECO:0007669"/>
    <property type="project" value="TreeGrafter"/>
</dbReference>
<dbReference type="EMBL" id="CAJNOC010004970">
    <property type="protein sequence ID" value="CAF1038974.1"/>
    <property type="molecule type" value="Genomic_DNA"/>
</dbReference>
<dbReference type="OrthoDB" id="2335338at2759"/>
<evidence type="ECO:0000256" key="5">
    <source>
        <dbReference type="SAM" id="MobiDB-lite"/>
    </source>
</evidence>
<dbReference type="Gene3D" id="1.20.5.420">
    <property type="entry name" value="Immunoglobulin FC, subunit C"/>
    <property type="match status" value="1"/>
</dbReference>
<protein>
    <recommendedName>
        <fullName evidence="6">SGTA homodimerisation domain-containing protein</fullName>
    </recommendedName>
</protein>
<dbReference type="AlphaFoldDB" id="A0A814JKH8"/>
<dbReference type="InterPro" id="IPR032374">
    <property type="entry name" value="SGTA_dimer"/>
</dbReference>
<accession>A0A814JKH8</accession>
<feature type="repeat" description="TPR" evidence="4">
    <location>
        <begin position="85"/>
        <end position="118"/>
    </location>
</feature>
<feature type="repeat" description="TPR" evidence="4">
    <location>
        <begin position="119"/>
        <end position="152"/>
    </location>
</feature>
<evidence type="ECO:0000256" key="3">
    <source>
        <dbReference type="ARBA" id="ARBA00022803"/>
    </source>
</evidence>
<reference evidence="7" key="1">
    <citation type="submission" date="2021-02" db="EMBL/GenBank/DDBJ databases">
        <authorList>
            <person name="Nowell W R."/>
        </authorList>
    </citation>
    <scope>NUCLEOTIDE SEQUENCE</scope>
    <source>
        <strain evidence="7">Ploen Becks lab</strain>
    </source>
</reference>
<dbReference type="Pfam" id="PF13414">
    <property type="entry name" value="TPR_11"/>
    <property type="match status" value="1"/>
</dbReference>
<dbReference type="Pfam" id="PF16546">
    <property type="entry name" value="SGTA_dimer"/>
    <property type="match status" value="1"/>
</dbReference>
<feature type="region of interest" description="Disordered" evidence="5">
    <location>
        <begin position="308"/>
        <end position="329"/>
    </location>
</feature>
<gene>
    <name evidence="7" type="ORF">OXX778_LOCUS18252</name>
</gene>
<sequence length="329" mass="36376">MSLEAKRTLIYAILKFLRDELKQENITADFKESLEVASQCLESSYEIAVDDEICKNNFDSGLDLLGLAEKSVIKKELPSDLKEKADKHKTDGNELMKQEKFKEALEQYNKAIEIDKSNAVYYCNRAAAYSKLSDFTNSIEDCKNALKIDPSYGKAWGRLGLALLSNNQYDEAYEAYNKAIQLEPNNEGYKQNLKIVEEKLRSSSFNPGGMPDMANLGNMMSMFNNPQFMNMATQLMSDPHMQNVMSNLVGSMFSGGAAAAGTGAGSEAGAAPGSAPVEGGFENILSSAQQWAQQMNQMNPDLIRQMRERMNLGNNPGSSSNDQNQESNN</sequence>
<name>A0A814JKH8_9BILA</name>
<dbReference type="Proteomes" id="UP000663879">
    <property type="component" value="Unassembled WGS sequence"/>
</dbReference>
<evidence type="ECO:0000256" key="4">
    <source>
        <dbReference type="PROSITE-ProRule" id="PRU00339"/>
    </source>
</evidence>
<dbReference type="InterPro" id="IPR019734">
    <property type="entry name" value="TPR_rpt"/>
</dbReference>
<evidence type="ECO:0000313" key="7">
    <source>
        <dbReference type="EMBL" id="CAF1038974.1"/>
    </source>
</evidence>
<comment type="caution">
    <text evidence="7">The sequence shown here is derived from an EMBL/GenBank/DDBJ whole genome shotgun (WGS) entry which is preliminary data.</text>
</comment>
<proteinExistence type="inferred from homology"/>
<keyword evidence="8" id="KW-1185">Reference proteome</keyword>
<dbReference type="GO" id="GO:0072380">
    <property type="term" value="C:TRC complex"/>
    <property type="evidence" value="ECO:0007669"/>
    <property type="project" value="TreeGrafter"/>
</dbReference>
<comment type="similarity">
    <text evidence="1">Belongs to the SGT family.</text>
</comment>
<dbReference type="GO" id="GO:0016020">
    <property type="term" value="C:membrane"/>
    <property type="evidence" value="ECO:0007669"/>
    <property type="project" value="TreeGrafter"/>
</dbReference>
<dbReference type="PANTHER" id="PTHR45831:SF2">
    <property type="entry name" value="LD24721P"/>
    <property type="match status" value="1"/>
</dbReference>
<evidence type="ECO:0000313" key="8">
    <source>
        <dbReference type="Proteomes" id="UP000663879"/>
    </source>
</evidence>
<evidence type="ECO:0000256" key="1">
    <source>
        <dbReference type="ARBA" id="ARBA00008175"/>
    </source>
</evidence>
<dbReference type="GO" id="GO:0006620">
    <property type="term" value="P:post-translational protein targeting to endoplasmic reticulum membrane"/>
    <property type="evidence" value="ECO:0007669"/>
    <property type="project" value="TreeGrafter"/>
</dbReference>
<organism evidence="7 8">
    <name type="scientific">Brachionus calyciflorus</name>
    <dbReference type="NCBI Taxonomy" id="104777"/>
    <lineage>
        <taxon>Eukaryota</taxon>
        <taxon>Metazoa</taxon>
        <taxon>Spiralia</taxon>
        <taxon>Gnathifera</taxon>
        <taxon>Rotifera</taxon>
        <taxon>Eurotatoria</taxon>
        <taxon>Monogononta</taxon>
        <taxon>Pseudotrocha</taxon>
        <taxon>Ploima</taxon>
        <taxon>Brachionidae</taxon>
        <taxon>Brachionus</taxon>
    </lineage>
</organism>
<feature type="domain" description="SGTA homodimerisation" evidence="6">
    <location>
        <begin position="6"/>
        <end position="52"/>
    </location>
</feature>
<dbReference type="PANTHER" id="PTHR45831">
    <property type="entry name" value="LD24721P"/>
    <property type="match status" value="1"/>
</dbReference>
<dbReference type="Gene3D" id="1.25.40.10">
    <property type="entry name" value="Tetratricopeptide repeat domain"/>
    <property type="match status" value="1"/>
</dbReference>
<dbReference type="Pfam" id="PF00515">
    <property type="entry name" value="TPR_1"/>
    <property type="match status" value="1"/>
</dbReference>
<dbReference type="SMART" id="SM00028">
    <property type="entry name" value="TPR"/>
    <property type="match status" value="3"/>
</dbReference>
<feature type="repeat" description="TPR" evidence="4">
    <location>
        <begin position="153"/>
        <end position="186"/>
    </location>
</feature>
<dbReference type="PROSITE" id="PS50005">
    <property type="entry name" value="TPR"/>
    <property type="match status" value="3"/>
</dbReference>
<keyword evidence="2" id="KW-0677">Repeat</keyword>
<dbReference type="InterPro" id="IPR011990">
    <property type="entry name" value="TPR-like_helical_dom_sf"/>
</dbReference>
<evidence type="ECO:0000256" key="2">
    <source>
        <dbReference type="ARBA" id="ARBA00022737"/>
    </source>
</evidence>
<feature type="compositionally biased region" description="Low complexity" evidence="5">
    <location>
        <begin position="318"/>
        <end position="329"/>
    </location>
</feature>
<dbReference type="InterPro" id="IPR047150">
    <property type="entry name" value="SGT"/>
</dbReference>
<dbReference type="PROSITE" id="PS50293">
    <property type="entry name" value="TPR_REGION"/>
    <property type="match status" value="1"/>
</dbReference>
<evidence type="ECO:0000259" key="6">
    <source>
        <dbReference type="Pfam" id="PF16546"/>
    </source>
</evidence>
<dbReference type="SUPFAM" id="SSF48452">
    <property type="entry name" value="TPR-like"/>
    <property type="match status" value="1"/>
</dbReference>
<keyword evidence="3 4" id="KW-0802">TPR repeat</keyword>